<dbReference type="PANTHER" id="PTHR10412">
    <property type="entry name" value="MANNOSYL-OLIGOSACCHARIDE GLUCOSIDASE"/>
    <property type="match status" value="1"/>
</dbReference>
<comment type="caution">
    <text evidence="1">The sequence shown here is derived from an EMBL/GenBank/DDBJ whole genome shotgun (WGS) entry which is preliminary data.</text>
</comment>
<dbReference type="InterPro" id="IPR004888">
    <property type="entry name" value="Glycoside_hydrolase_63"/>
</dbReference>
<dbReference type="AlphaFoldDB" id="X1EYI4"/>
<dbReference type="EMBL" id="BARU01010813">
    <property type="protein sequence ID" value="GAH37627.1"/>
    <property type="molecule type" value="Genomic_DNA"/>
</dbReference>
<reference evidence="1" key="1">
    <citation type="journal article" date="2014" name="Front. Microbiol.">
        <title>High frequency of phylogenetically diverse reductive dehalogenase-homologous genes in deep subseafloor sedimentary metagenomes.</title>
        <authorList>
            <person name="Kawai M."/>
            <person name="Futagami T."/>
            <person name="Toyoda A."/>
            <person name="Takaki Y."/>
            <person name="Nishi S."/>
            <person name="Hori S."/>
            <person name="Arai W."/>
            <person name="Tsubouchi T."/>
            <person name="Morono Y."/>
            <person name="Uchiyama I."/>
            <person name="Ito T."/>
            <person name="Fujiyama A."/>
            <person name="Inagaki F."/>
            <person name="Takami H."/>
        </authorList>
    </citation>
    <scope>NUCLEOTIDE SEQUENCE</scope>
    <source>
        <strain evidence="1">Expedition CK06-06</strain>
    </source>
</reference>
<name>X1EYI4_9ZZZZ</name>
<dbReference type="GO" id="GO:0004573">
    <property type="term" value="F:Glc3Man9GlcNAc2 oligosaccharide glucosidase activity"/>
    <property type="evidence" value="ECO:0007669"/>
    <property type="project" value="InterPro"/>
</dbReference>
<proteinExistence type="predicted"/>
<evidence type="ECO:0000313" key="1">
    <source>
        <dbReference type="EMBL" id="GAH37627.1"/>
    </source>
</evidence>
<dbReference type="GO" id="GO:0009311">
    <property type="term" value="P:oligosaccharide metabolic process"/>
    <property type="evidence" value="ECO:0007669"/>
    <property type="project" value="InterPro"/>
</dbReference>
<feature type="non-terminal residue" evidence="1">
    <location>
        <position position="1"/>
    </location>
</feature>
<gene>
    <name evidence="1" type="ORF">S03H2_20507</name>
</gene>
<feature type="non-terminal residue" evidence="1">
    <location>
        <position position="288"/>
    </location>
</feature>
<dbReference type="PANTHER" id="PTHR10412:SF10">
    <property type="entry name" value="GLYCOSYL HYDROLASE FAMILY 63 C-TERMINAL DOMAIN-CONTAINING PROTEIN"/>
    <property type="match status" value="1"/>
</dbReference>
<organism evidence="1">
    <name type="scientific">marine sediment metagenome</name>
    <dbReference type="NCBI Taxonomy" id="412755"/>
    <lineage>
        <taxon>unclassified sequences</taxon>
        <taxon>metagenomes</taxon>
        <taxon>ecological metagenomes</taxon>
    </lineage>
</organism>
<accession>X1EYI4</accession>
<sequence>YSLLVEENQRRGRKAPEFELIEALKDAFEQNQYFDVYIEYAKADQEDILCRITAINRASKPAPIHILPHLWYRNTWSWGYNPTRPAIQVVEDTRRDILITHTQSRHLGDRWWYLSGFHSKGKSPSSQQADRLEAPLLFTENETNMERLFGTPNAGPYIKDGIHEAVVSGLSSRVNPSQKGSKAAAHYQTTLAPGESLSVEVRFSNLPHANPFADFDNIIELRIQEADEFYTVVQNPILSEDEHRVQRQALAGLLWSKQFYHYSVELWLQGDPEQPTPPASRLDGRNSD</sequence>
<protein>
    <submittedName>
        <fullName evidence="1">Uncharacterized protein</fullName>
    </submittedName>
</protein>